<dbReference type="RefSeq" id="WP_219760470.1">
    <property type="nucleotide sequence ID" value="NZ_JAHXRS010000029.1"/>
</dbReference>
<evidence type="ECO:0000313" key="1">
    <source>
        <dbReference type="EMBL" id="MBW6396015.1"/>
    </source>
</evidence>
<name>A0ABS7A1Q5_9DEIN</name>
<dbReference type="Proteomes" id="UP000724268">
    <property type="component" value="Unassembled WGS sequence"/>
</dbReference>
<comment type="caution">
    <text evidence="1">The sequence shown here is derived from an EMBL/GenBank/DDBJ whole genome shotgun (WGS) entry which is preliminary data.</text>
</comment>
<gene>
    <name evidence="1" type="ORF">KZX47_12760</name>
</gene>
<proteinExistence type="predicted"/>
<protein>
    <submittedName>
        <fullName evidence="1">Uncharacterized protein</fullName>
    </submittedName>
</protein>
<sequence>MAAINEQITRHANRCRVVLDGETLAEGLNVSVQEAGGTQGVYTIGSEYAHEHIHNQYSVQVQIGALYWKENGLARLSVGGGELVELPPVDIEAYDESDGATLWVVRTCTFASRAVNINANQPIQRNVQLMGIRVDDLGGGGGGGVAGAI</sequence>
<dbReference type="Pfam" id="PF26461">
    <property type="entry name" value="Phi812_tail_tube"/>
    <property type="match status" value="1"/>
</dbReference>
<keyword evidence="2" id="KW-1185">Reference proteome</keyword>
<dbReference type="EMBL" id="JAHXRS010000029">
    <property type="protein sequence ID" value="MBW6396015.1"/>
    <property type="molecule type" value="Genomic_DNA"/>
</dbReference>
<dbReference type="InterPro" id="IPR058640">
    <property type="entry name" value="Phi812_tail_tube"/>
</dbReference>
<organism evidence="1 2">
    <name type="scientific">Thermus brevis</name>
    <dbReference type="NCBI Taxonomy" id="2862456"/>
    <lineage>
        <taxon>Bacteria</taxon>
        <taxon>Thermotogati</taxon>
        <taxon>Deinococcota</taxon>
        <taxon>Deinococci</taxon>
        <taxon>Thermales</taxon>
        <taxon>Thermaceae</taxon>
        <taxon>Thermus</taxon>
    </lineage>
</organism>
<reference evidence="1 2" key="1">
    <citation type="submission" date="2021-07" db="EMBL/GenBank/DDBJ databases">
        <title>Thermus aquaticus gen. n. and sp. n., a nonsporulating extreme thermophile.</title>
        <authorList>
            <person name="Hu C.-J."/>
            <person name="Li W.-J."/>
            <person name="Xian W.-D."/>
        </authorList>
    </citation>
    <scope>NUCLEOTIDE SEQUENCE [LARGE SCALE GENOMIC DNA]</scope>
    <source>
        <strain evidence="1 2">SYSU G05001</strain>
    </source>
</reference>
<evidence type="ECO:0000313" key="2">
    <source>
        <dbReference type="Proteomes" id="UP000724268"/>
    </source>
</evidence>
<accession>A0ABS7A1Q5</accession>